<feature type="transmembrane region" description="Helical" evidence="6">
    <location>
        <begin position="454"/>
        <end position="475"/>
    </location>
</feature>
<protein>
    <submittedName>
        <fullName evidence="8">Major facilitator superfamily domain-containing protein</fullName>
    </submittedName>
</protein>
<feature type="transmembrane region" description="Helical" evidence="6">
    <location>
        <begin position="301"/>
        <end position="326"/>
    </location>
</feature>
<feature type="domain" description="Major facilitator superfamily (MFS) profile" evidence="7">
    <location>
        <begin position="145"/>
        <end position="640"/>
    </location>
</feature>
<evidence type="ECO:0000256" key="5">
    <source>
        <dbReference type="SAM" id="MobiDB-lite"/>
    </source>
</evidence>
<accession>A0A9P7J5J0</accession>
<dbReference type="InterPro" id="IPR036259">
    <property type="entry name" value="MFS_trans_sf"/>
</dbReference>
<feature type="transmembrane region" description="Helical" evidence="6">
    <location>
        <begin position="261"/>
        <end position="289"/>
    </location>
</feature>
<dbReference type="EMBL" id="JABBWE010000004">
    <property type="protein sequence ID" value="KAG1803726.1"/>
    <property type="molecule type" value="Genomic_DNA"/>
</dbReference>
<dbReference type="GO" id="GO:0016020">
    <property type="term" value="C:membrane"/>
    <property type="evidence" value="ECO:0007669"/>
    <property type="project" value="UniProtKB-SubCell"/>
</dbReference>
<feature type="transmembrane region" description="Helical" evidence="6">
    <location>
        <begin position="85"/>
        <end position="103"/>
    </location>
</feature>
<keyword evidence="2 6" id="KW-0812">Transmembrane</keyword>
<dbReference type="GO" id="GO:0022857">
    <property type="term" value="F:transmembrane transporter activity"/>
    <property type="evidence" value="ECO:0007669"/>
    <property type="project" value="InterPro"/>
</dbReference>
<organism evidence="8 9">
    <name type="scientific">Suillus plorans</name>
    <dbReference type="NCBI Taxonomy" id="116603"/>
    <lineage>
        <taxon>Eukaryota</taxon>
        <taxon>Fungi</taxon>
        <taxon>Dikarya</taxon>
        <taxon>Basidiomycota</taxon>
        <taxon>Agaricomycotina</taxon>
        <taxon>Agaricomycetes</taxon>
        <taxon>Agaricomycetidae</taxon>
        <taxon>Boletales</taxon>
        <taxon>Suillineae</taxon>
        <taxon>Suillaceae</taxon>
        <taxon>Suillus</taxon>
    </lineage>
</organism>
<dbReference type="Gene3D" id="1.20.1250.20">
    <property type="entry name" value="MFS general substrate transporter like domains"/>
    <property type="match status" value="2"/>
</dbReference>
<evidence type="ECO:0000256" key="6">
    <source>
        <dbReference type="SAM" id="Phobius"/>
    </source>
</evidence>
<dbReference type="OrthoDB" id="3026777at2759"/>
<feature type="transmembrane region" description="Helical" evidence="6">
    <location>
        <begin position="613"/>
        <end position="635"/>
    </location>
</feature>
<evidence type="ECO:0000313" key="8">
    <source>
        <dbReference type="EMBL" id="KAG1803726.1"/>
    </source>
</evidence>
<dbReference type="InterPro" id="IPR011701">
    <property type="entry name" value="MFS"/>
</dbReference>
<feature type="compositionally biased region" description="Polar residues" evidence="5">
    <location>
        <begin position="494"/>
        <end position="511"/>
    </location>
</feature>
<evidence type="ECO:0000256" key="1">
    <source>
        <dbReference type="ARBA" id="ARBA00004141"/>
    </source>
</evidence>
<dbReference type="PROSITE" id="PS50850">
    <property type="entry name" value="MFS"/>
    <property type="match status" value="1"/>
</dbReference>
<feature type="transmembrane region" description="Helical" evidence="6">
    <location>
        <begin position="202"/>
        <end position="221"/>
    </location>
</feature>
<dbReference type="Proteomes" id="UP000719766">
    <property type="component" value="Unassembled WGS sequence"/>
</dbReference>
<dbReference type="PANTHER" id="PTHR23507">
    <property type="entry name" value="ZGC:174356"/>
    <property type="match status" value="1"/>
</dbReference>
<keyword evidence="3 6" id="KW-1133">Transmembrane helix</keyword>
<evidence type="ECO:0000313" key="9">
    <source>
        <dbReference type="Proteomes" id="UP000719766"/>
    </source>
</evidence>
<evidence type="ECO:0000256" key="2">
    <source>
        <dbReference type="ARBA" id="ARBA00022692"/>
    </source>
</evidence>
<dbReference type="PANTHER" id="PTHR23507:SF1">
    <property type="entry name" value="FI18259P1-RELATED"/>
    <property type="match status" value="1"/>
</dbReference>
<dbReference type="SUPFAM" id="SSF103473">
    <property type="entry name" value="MFS general substrate transporter"/>
    <property type="match status" value="1"/>
</dbReference>
<feature type="transmembrane region" description="Helical" evidence="6">
    <location>
        <begin position="332"/>
        <end position="352"/>
    </location>
</feature>
<name>A0A9P7J5J0_9AGAM</name>
<feature type="transmembrane region" description="Helical" evidence="6">
    <location>
        <begin position="582"/>
        <end position="607"/>
    </location>
</feature>
<keyword evidence="9" id="KW-1185">Reference proteome</keyword>
<proteinExistence type="predicted"/>
<feature type="transmembrane region" description="Helical" evidence="6">
    <location>
        <begin position="233"/>
        <end position="255"/>
    </location>
</feature>
<dbReference type="RefSeq" id="XP_041166072.1">
    <property type="nucleotide sequence ID" value="XM_041299316.1"/>
</dbReference>
<comment type="subcellular location">
    <subcellularLocation>
        <location evidence="1">Membrane</location>
        <topology evidence="1">Multi-pass membrane protein</topology>
    </subcellularLocation>
</comment>
<dbReference type="AlphaFoldDB" id="A0A9P7J5J0"/>
<dbReference type="Pfam" id="PF07690">
    <property type="entry name" value="MFS_1"/>
    <property type="match status" value="1"/>
</dbReference>
<feature type="region of interest" description="Disordered" evidence="5">
    <location>
        <begin position="489"/>
        <end position="513"/>
    </location>
</feature>
<dbReference type="GeneID" id="64593080"/>
<dbReference type="InterPro" id="IPR020846">
    <property type="entry name" value="MFS_dom"/>
</dbReference>
<feature type="transmembrane region" description="Helical" evidence="6">
    <location>
        <begin position="417"/>
        <end position="442"/>
    </location>
</feature>
<evidence type="ECO:0000259" key="7">
    <source>
        <dbReference type="PROSITE" id="PS50850"/>
    </source>
</evidence>
<gene>
    <name evidence="8" type="ORF">HD556DRAFT_1283979</name>
</gene>
<reference evidence="8" key="1">
    <citation type="journal article" date="2020" name="New Phytol.">
        <title>Comparative genomics reveals dynamic genome evolution in host specialist ectomycorrhizal fungi.</title>
        <authorList>
            <person name="Lofgren L.A."/>
            <person name="Nguyen N.H."/>
            <person name="Vilgalys R."/>
            <person name="Ruytinx J."/>
            <person name="Liao H.L."/>
            <person name="Branco S."/>
            <person name="Kuo A."/>
            <person name="LaButti K."/>
            <person name="Lipzen A."/>
            <person name="Andreopoulos W."/>
            <person name="Pangilinan J."/>
            <person name="Riley R."/>
            <person name="Hundley H."/>
            <person name="Na H."/>
            <person name="Barry K."/>
            <person name="Grigoriev I.V."/>
            <person name="Stajich J.E."/>
            <person name="Kennedy P.G."/>
        </authorList>
    </citation>
    <scope>NUCLEOTIDE SEQUENCE</scope>
    <source>
        <strain evidence="8">S12</strain>
    </source>
</reference>
<feature type="region of interest" description="Disordered" evidence="5">
    <location>
        <begin position="1"/>
        <end position="53"/>
    </location>
</feature>
<comment type="caution">
    <text evidence="8">The sequence shown here is derived from an EMBL/GenBank/DDBJ whole genome shotgun (WGS) entry which is preliminary data.</text>
</comment>
<sequence length="686" mass="74620">MSRRPSRNTSVIPSEPTRRGVNIPQSERLTLPSDPVDEHTLHPHQQSEPTLVDQDESFQLDREDEEHDEEVTAWKVMPWWKRPSPYWLIFSTPVASLGFSAIIGPRVEMYTALACRVHAPGLELQYEPNGMLHLAQPYSVLSMDTAKTSYEGLNLDDLSAPVVSAQYASVYVPADTGSQQSPVPDRDQCASDPVVQATVAQLSAVLSTTMGILSCLTTVWWGSLSDRFGRTLIMGISMLGLLSSDLIFIVTAFFVERLPGGYWFLILGFVLDGMAGGMTTGVAASHAYLADSTHRSERSRIFSLALGTMFIGVALGPVIGGILIRATGSTLSTFYLSATVHALYAASMFLIVPESQTKARALGAQKRRQASLERRNGDAVSILKSAMRFFSPLAVLLPERVSVNGNPLKRSKRDWSLCFIVASYGFTMFPMGMVTYVLQYAAGNFKWSSETISYYVAFAGAGRALFLAVILPVIIKLLKPAPVQLPTAPDEPLQNLSSQTLPSRQSNTRPPSHSAKFDLNLARISIVLDILSFATMIFASDGLVFAFGSILQSLGAGYSPAVQAFALDVYSRRGGKGEAGKLFGAIGVVQALSSQILGPALFGFVYYKTVATFPGAIFALSVVMMIISLALLVLVHPPTNKDDAESTILNDETQVPVIRVKITQEDDLVHSEHEEAGERDAQSQHR</sequence>
<feature type="region of interest" description="Disordered" evidence="5">
    <location>
        <begin position="667"/>
        <end position="686"/>
    </location>
</feature>
<evidence type="ECO:0000256" key="3">
    <source>
        <dbReference type="ARBA" id="ARBA00022989"/>
    </source>
</evidence>
<evidence type="ECO:0000256" key="4">
    <source>
        <dbReference type="ARBA" id="ARBA00023136"/>
    </source>
</evidence>
<keyword evidence="4 6" id="KW-0472">Membrane</keyword>